<evidence type="ECO:0000313" key="1">
    <source>
        <dbReference type="EMBL" id="QQG35403.1"/>
    </source>
</evidence>
<organism evidence="1 2">
    <name type="scientific">Micavibrio aeruginosavorus</name>
    <dbReference type="NCBI Taxonomy" id="349221"/>
    <lineage>
        <taxon>Bacteria</taxon>
        <taxon>Pseudomonadati</taxon>
        <taxon>Bdellovibrionota</taxon>
        <taxon>Bdellovibrionia</taxon>
        <taxon>Bdellovibrionales</taxon>
        <taxon>Pseudobdellovibrionaceae</taxon>
        <taxon>Micavibrio</taxon>
    </lineage>
</organism>
<sequence length="67" mass="7123">MTENKAEFVLSKSAEGFAVTAGETELSFRFNANGSVEVSSNAPVHVKEDQPCAAPVTAGMDFSFPRL</sequence>
<proteinExistence type="predicted"/>
<dbReference type="EMBL" id="CP066681">
    <property type="protein sequence ID" value="QQG35403.1"/>
    <property type="molecule type" value="Genomic_DNA"/>
</dbReference>
<dbReference type="AlphaFoldDB" id="A0A7T5UHA3"/>
<gene>
    <name evidence="1" type="ORF">HYS17_07590</name>
</gene>
<accession>A0A7T5UHA3</accession>
<evidence type="ECO:0000313" key="2">
    <source>
        <dbReference type="Proteomes" id="UP000595362"/>
    </source>
</evidence>
<reference evidence="1 2" key="1">
    <citation type="submission" date="2020-07" db="EMBL/GenBank/DDBJ databases">
        <title>Huge and variable diversity of episymbiotic CPR bacteria and DPANN archaea in groundwater ecosystems.</title>
        <authorList>
            <person name="He C.Y."/>
            <person name="Keren R."/>
            <person name="Whittaker M."/>
            <person name="Farag I.F."/>
            <person name="Doudna J."/>
            <person name="Cate J.H.D."/>
            <person name="Banfield J.F."/>
        </authorList>
    </citation>
    <scope>NUCLEOTIDE SEQUENCE [LARGE SCALE GENOMIC DNA]</scope>
    <source>
        <strain evidence="1">NC_groundwater_70_Ag_B-0.1um_54_66</strain>
    </source>
</reference>
<protein>
    <submittedName>
        <fullName evidence="1">Uncharacterized protein</fullName>
    </submittedName>
</protein>
<name>A0A7T5UHA3_9BACT</name>
<dbReference type="Proteomes" id="UP000595362">
    <property type="component" value="Chromosome"/>
</dbReference>